<accession>A0A517Z7J6</accession>
<keyword evidence="2" id="KW-1185">Reference proteome</keyword>
<sequence>MVGVAHTKRECWVIAGFEPRTNNESSRLRDLKSGRSGLGFDPVVHSERLTATDESAKKSAKRVLNELMRGDPLREQSCWKETPLDLLCRRGERNGLTRFLSEIRDRLCPLFSRTD</sequence>
<dbReference type="EMBL" id="CP036275">
    <property type="protein sequence ID" value="QDU38452.1"/>
    <property type="molecule type" value="Genomic_DNA"/>
</dbReference>
<evidence type="ECO:0000313" key="2">
    <source>
        <dbReference type="Proteomes" id="UP000320496"/>
    </source>
</evidence>
<gene>
    <name evidence="1" type="ORF">Mal4_27790</name>
</gene>
<name>A0A517Z7J6_9PLAN</name>
<evidence type="ECO:0000313" key="1">
    <source>
        <dbReference type="EMBL" id="QDU38452.1"/>
    </source>
</evidence>
<organism evidence="1 2">
    <name type="scientific">Maioricimonas rarisocia</name>
    <dbReference type="NCBI Taxonomy" id="2528026"/>
    <lineage>
        <taxon>Bacteria</taxon>
        <taxon>Pseudomonadati</taxon>
        <taxon>Planctomycetota</taxon>
        <taxon>Planctomycetia</taxon>
        <taxon>Planctomycetales</taxon>
        <taxon>Planctomycetaceae</taxon>
        <taxon>Maioricimonas</taxon>
    </lineage>
</organism>
<protein>
    <submittedName>
        <fullName evidence="1">Uncharacterized protein</fullName>
    </submittedName>
</protein>
<proteinExistence type="predicted"/>
<dbReference type="Proteomes" id="UP000320496">
    <property type="component" value="Chromosome"/>
</dbReference>
<dbReference type="KEGG" id="mri:Mal4_27790"/>
<dbReference type="AlphaFoldDB" id="A0A517Z7J6"/>
<reference evidence="1 2" key="1">
    <citation type="submission" date="2019-02" db="EMBL/GenBank/DDBJ databases">
        <title>Deep-cultivation of Planctomycetes and their phenomic and genomic characterization uncovers novel biology.</title>
        <authorList>
            <person name="Wiegand S."/>
            <person name="Jogler M."/>
            <person name="Boedeker C."/>
            <person name="Pinto D."/>
            <person name="Vollmers J."/>
            <person name="Rivas-Marin E."/>
            <person name="Kohn T."/>
            <person name="Peeters S.H."/>
            <person name="Heuer A."/>
            <person name="Rast P."/>
            <person name="Oberbeckmann S."/>
            <person name="Bunk B."/>
            <person name="Jeske O."/>
            <person name="Meyerdierks A."/>
            <person name="Storesund J.E."/>
            <person name="Kallscheuer N."/>
            <person name="Luecker S."/>
            <person name="Lage O.M."/>
            <person name="Pohl T."/>
            <person name="Merkel B.J."/>
            <person name="Hornburger P."/>
            <person name="Mueller R.-W."/>
            <person name="Bruemmer F."/>
            <person name="Labrenz M."/>
            <person name="Spormann A.M."/>
            <person name="Op den Camp H."/>
            <person name="Overmann J."/>
            <person name="Amann R."/>
            <person name="Jetten M.S.M."/>
            <person name="Mascher T."/>
            <person name="Medema M.H."/>
            <person name="Devos D.P."/>
            <person name="Kaster A.-K."/>
            <person name="Ovreas L."/>
            <person name="Rohde M."/>
            <person name="Galperin M.Y."/>
            <person name="Jogler C."/>
        </authorList>
    </citation>
    <scope>NUCLEOTIDE SEQUENCE [LARGE SCALE GENOMIC DNA]</scope>
    <source>
        <strain evidence="1 2">Mal4</strain>
    </source>
</reference>